<organism evidence="1 2">
    <name type="scientific">Candidatus Thiomargarita nelsonii</name>
    <dbReference type="NCBI Taxonomy" id="1003181"/>
    <lineage>
        <taxon>Bacteria</taxon>
        <taxon>Pseudomonadati</taxon>
        <taxon>Pseudomonadota</taxon>
        <taxon>Gammaproteobacteria</taxon>
        <taxon>Thiotrichales</taxon>
        <taxon>Thiotrichaceae</taxon>
        <taxon>Thiomargarita</taxon>
    </lineage>
</organism>
<accession>A0A0A6PFX7</accession>
<dbReference type="InterPro" id="IPR046239">
    <property type="entry name" value="DUF6272"/>
</dbReference>
<name>A0A0A6PFX7_9GAMM</name>
<dbReference type="Proteomes" id="UP000030428">
    <property type="component" value="Unassembled WGS sequence"/>
</dbReference>
<sequence length="182" mass="20689">MQLENLYYLKTELDTQGILFSFSGPLSQTLLLEMGDTLRNKMTLEKASPSTTLKVFSMLVEQTQNIIHYSAAKKKSAYSKEAVTDGIIVVGYENGHYYVLCGNLVSNQKINSITNQLSQLQRMDKDDLKDYYKEQRRKGPHADSKGAGLGFIEMARRSSTPIEFNFQNFDERLSFFSLKTSV</sequence>
<protein>
    <submittedName>
        <fullName evidence="1">Uncharacterized protein</fullName>
    </submittedName>
</protein>
<comment type="caution">
    <text evidence="1">The sequence shown here is derived from an EMBL/GenBank/DDBJ whole genome shotgun (WGS) entry which is preliminary data.</text>
</comment>
<reference evidence="1 2" key="1">
    <citation type="journal article" date="2016" name="Front. Microbiol.">
        <title>Single-Cell (Meta-)Genomics of a Dimorphic Candidatus Thiomargarita nelsonii Reveals Genomic Plasticity.</title>
        <authorList>
            <person name="Flood B.E."/>
            <person name="Fliss P."/>
            <person name="Jones D.S."/>
            <person name="Dick G.J."/>
            <person name="Jain S."/>
            <person name="Kaster A.K."/>
            <person name="Winkel M."/>
            <person name="Mussmann M."/>
            <person name="Bailey J."/>
        </authorList>
    </citation>
    <scope>NUCLEOTIDE SEQUENCE [LARGE SCALE GENOMIC DNA]</scope>
    <source>
        <strain evidence="1">Hydrate Ridge</strain>
    </source>
</reference>
<evidence type="ECO:0000313" key="2">
    <source>
        <dbReference type="Proteomes" id="UP000030428"/>
    </source>
</evidence>
<evidence type="ECO:0000313" key="1">
    <source>
        <dbReference type="EMBL" id="KHD09179.1"/>
    </source>
</evidence>
<keyword evidence="2" id="KW-1185">Reference proteome</keyword>
<dbReference type="EMBL" id="JSZA02000003">
    <property type="protein sequence ID" value="KHD09179.1"/>
    <property type="molecule type" value="Genomic_DNA"/>
</dbReference>
<dbReference type="AlphaFoldDB" id="A0A0A6PFX7"/>
<dbReference type="NCBIfam" id="NF038262">
    <property type="entry name" value="SiaB_fam_kinase"/>
    <property type="match status" value="1"/>
</dbReference>
<proteinExistence type="predicted"/>
<gene>
    <name evidence="1" type="ORF">PN36_01165</name>
</gene>
<dbReference type="Pfam" id="PF19788">
    <property type="entry name" value="DUF6272"/>
    <property type="match status" value="1"/>
</dbReference>